<evidence type="ECO:0000313" key="3">
    <source>
        <dbReference type="EMBL" id="MDV6231300.1"/>
    </source>
</evidence>
<sequence length="175" mass="17574">MARRTRFGLLAAAFAAVGTMALAPVAQAQPPADAPPAPAENAPAPPPGPVPVPVLQIPNLGVTVGGLIVPDQWIGTIEAAGTETPGLTHIWGRAADPRICTSYQNFASLQVDFVNIANGRTGSVNAPICRQGNGVFEPAGPVVADTGSGPVLFTAHVLASGIVFDIPGVGGFSAP</sequence>
<protein>
    <submittedName>
        <fullName evidence="3">Uncharacterized protein</fullName>
    </submittedName>
</protein>
<name>A0ABU4AYK5_9NOCA</name>
<comment type="caution">
    <text evidence="3">The sequence shown here is derived from an EMBL/GenBank/DDBJ whole genome shotgun (WGS) entry which is preliminary data.</text>
</comment>
<feature type="compositionally biased region" description="Pro residues" evidence="1">
    <location>
        <begin position="32"/>
        <end position="47"/>
    </location>
</feature>
<reference evidence="3 4" key="1">
    <citation type="submission" date="2023-10" db="EMBL/GenBank/DDBJ databases">
        <title>Development of a sustainable strategy for remediation of hydrocarbon-contaminated territories based on the waste exchange concept.</title>
        <authorList>
            <person name="Krivoruchko A."/>
        </authorList>
    </citation>
    <scope>NUCLEOTIDE SEQUENCE [LARGE SCALE GENOMIC DNA]</scope>
    <source>
        <strain evidence="3 4">IEGM 1322</strain>
    </source>
</reference>
<evidence type="ECO:0000256" key="1">
    <source>
        <dbReference type="SAM" id="MobiDB-lite"/>
    </source>
</evidence>
<dbReference type="Proteomes" id="UP001185899">
    <property type="component" value="Unassembled WGS sequence"/>
</dbReference>
<accession>A0ABU4AYK5</accession>
<evidence type="ECO:0000256" key="2">
    <source>
        <dbReference type="SAM" id="SignalP"/>
    </source>
</evidence>
<dbReference type="EMBL" id="JAWLKE010000004">
    <property type="protein sequence ID" value="MDV6231300.1"/>
    <property type="molecule type" value="Genomic_DNA"/>
</dbReference>
<keyword evidence="2" id="KW-0732">Signal</keyword>
<proteinExistence type="predicted"/>
<dbReference type="PROSITE" id="PS51318">
    <property type="entry name" value="TAT"/>
    <property type="match status" value="1"/>
</dbReference>
<keyword evidence="4" id="KW-1185">Reference proteome</keyword>
<dbReference type="InterPro" id="IPR006311">
    <property type="entry name" value="TAT_signal"/>
</dbReference>
<evidence type="ECO:0000313" key="4">
    <source>
        <dbReference type="Proteomes" id="UP001185899"/>
    </source>
</evidence>
<feature type="chain" id="PRO_5046354139" evidence="2">
    <location>
        <begin position="29"/>
        <end position="175"/>
    </location>
</feature>
<dbReference type="RefSeq" id="WP_149407535.1">
    <property type="nucleotide sequence ID" value="NZ_JAWLKE010000004.1"/>
</dbReference>
<feature type="region of interest" description="Disordered" evidence="1">
    <location>
        <begin position="28"/>
        <end position="47"/>
    </location>
</feature>
<gene>
    <name evidence="3" type="ORF">R3P95_12140</name>
</gene>
<organism evidence="3 4">
    <name type="scientific">Rhodococcus cercidiphylli</name>
    <dbReference type="NCBI Taxonomy" id="489916"/>
    <lineage>
        <taxon>Bacteria</taxon>
        <taxon>Bacillati</taxon>
        <taxon>Actinomycetota</taxon>
        <taxon>Actinomycetes</taxon>
        <taxon>Mycobacteriales</taxon>
        <taxon>Nocardiaceae</taxon>
        <taxon>Rhodococcus</taxon>
    </lineage>
</organism>
<feature type="signal peptide" evidence="2">
    <location>
        <begin position="1"/>
        <end position="28"/>
    </location>
</feature>